<feature type="non-terminal residue" evidence="1">
    <location>
        <position position="71"/>
    </location>
</feature>
<organism evidence="1 2">
    <name type="scientific">Candidatus Woesebacteria bacterium GW2011_GWA1_39_12</name>
    <dbReference type="NCBI Taxonomy" id="1618549"/>
    <lineage>
        <taxon>Bacteria</taxon>
        <taxon>Candidatus Woeseibacteriota</taxon>
    </lineage>
</organism>
<proteinExistence type="predicted"/>
<sequence length="71" mass="8148">MKKKLVNLVPIFAVILLALFLRVYKLGDIPPSINWDEAAVGYNAFSIANFGRDEWGNVFPLVFKSFEDYKH</sequence>
<dbReference type="AlphaFoldDB" id="A0A0G0PE14"/>
<protein>
    <recommendedName>
        <fullName evidence="3">Glycosyl transferase family 39</fullName>
    </recommendedName>
</protein>
<reference evidence="1 2" key="1">
    <citation type="journal article" date="2015" name="Nature">
        <title>rRNA introns, odd ribosomes, and small enigmatic genomes across a large radiation of phyla.</title>
        <authorList>
            <person name="Brown C.T."/>
            <person name="Hug L.A."/>
            <person name="Thomas B.C."/>
            <person name="Sharon I."/>
            <person name="Castelle C.J."/>
            <person name="Singh A."/>
            <person name="Wilkins M.J."/>
            <person name="Williams K.H."/>
            <person name="Banfield J.F."/>
        </authorList>
    </citation>
    <scope>NUCLEOTIDE SEQUENCE [LARGE SCALE GENOMIC DNA]</scope>
</reference>
<accession>A0A0G0PE14</accession>
<dbReference type="EMBL" id="LBWA01000032">
    <property type="protein sequence ID" value="KKQ96399.1"/>
    <property type="molecule type" value="Genomic_DNA"/>
</dbReference>
<dbReference type="Proteomes" id="UP000034325">
    <property type="component" value="Unassembled WGS sequence"/>
</dbReference>
<evidence type="ECO:0000313" key="1">
    <source>
        <dbReference type="EMBL" id="KKQ96399.1"/>
    </source>
</evidence>
<comment type="caution">
    <text evidence="1">The sequence shown here is derived from an EMBL/GenBank/DDBJ whole genome shotgun (WGS) entry which is preliminary data.</text>
</comment>
<gene>
    <name evidence="1" type="ORF">UT23_C0032G0001</name>
</gene>
<evidence type="ECO:0008006" key="3">
    <source>
        <dbReference type="Google" id="ProtNLM"/>
    </source>
</evidence>
<name>A0A0G0PE14_9BACT</name>
<evidence type="ECO:0000313" key="2">
    <source>
        <dbReference type="Proteomes" id="UP000034325"/>
    </source>
</evidence>